<dbReference type="Gene3D" id="2.40.420.20">
    <property type="match status" value="1"/>
</dbReference>
<reference evidence="5 6" key="1">
    <citation type="submission" date="2023-07" db="EMBL/GenBank/DDBJ databases">
        <title>Genomic Encyclopedia of Type Strains, Phase IV (KMG-IV): sequencing the most valuable type-strain genomes for metagenomic binning, comparative biology and taxonomic classification.</title>
        <authorList>
            <person name="Goeker M."/>
        </authorList>
    </citation>
    <scope>NUCLEOTIDE SEQUENCE [LARGE SCALE GENOMIC DNA]</scope>
    <source>
        <strain evidence="5 6">DSM 15049</strain>
    </source>
</reference>
<evidence type="ECO:0000313" key="6">
    <source>
        <dbReference type="Proteomes" id="UP001232584"/>
    </source>
</evidence>
<sequence>MKKKYIAIGLSVVVVWVGAMGFLAAKSKSKKVKEDQAIKRYVIPQEKKTFFSGVVEPSKSKTFYKDQTKGNNYEINKKNGEFVSKGSVLITYKNEEISDQISDLEDQISDLKKGKNKGDNSQNNENQSQNNELPTNEIPNKEASANMNLNASIDDQIKNYKKQIEKLKEKEYTHEYAPFAGEVSIPNKGKDEQNQALLKLKSNDLYVNAQVSERDLEKIKLNQQVDVLVLANDKTIKGEIVDISNDPEENAVPVEGMNTTSQVANYPVRINLESKENVVNGYHVQIKAKPLEESIEVPKTAIKTEGSKKYVYLIKDKKLVKQNVTTKGQKGDSIIVTSGLKEKEEIVEVINSDMKEGQEIE</sequence>
<keyword evidence="6" id="KW-1185">Reference proteome</keyword>
<organism evidence="5 6">
    <name type="scientific">Paraclostridium ghonii</name>
    <dbReference type="NCBI Taxonomy" id="29358"/>
    <lineage>
        <taxon>Bacteria</taxon>
        <taxon>Bacillati</taxon>
        <taxon>Bacillota</taxon>
        <taxon>Clostridia</taxon>
        <taxon>Peptostreptococcales</taxon>
        <taxon>Peptostreptococcaceae</taxon>
        <taxon>Paraclostridium</taxon>
    </lineage>
</organism>
<evidence type="ECO:0000256" key="1">
    <source>
        <dbReference type="SAM" id="MobiDB-lite"/>
    </source>
</evidence>
<proteinExistence type="predicted"/>
<dbReference type="PANTHER" id="PTHR30469:SF15">
    <property type="entry name" value="HLYD FAMILY OF SECRETION PROTEINS"/>
    <property type="match status" value="1"/>
</dbReference>
<gene>
    <name evidence="5" type="ORF">QOZ92_002234</name>
</gene>
<evidence type="ECO:0000256" key="2">
    <source>
        <dbReference type="SAM" id="Phobius"/>
    </source>
</evidence>
<feature type="domain" description="YknX-like C-terminal permuted SH3-like" evidence="3">
    <location>
        <begin position="295"/>
        <end position="361"/>
    </location>
</feature>
<dbReference type="PANTHER" id="PTHR30469">
    <property type="entry name" value="MULTIDRUG RESISTANCE PROTEIN MDTA"/>
    <property type="match status" value="1"/>
</dbReference>
<feature type="compositionally biased region" description="Low complexity" evidence="1">
    <location>
        <begin position="120"/>
        <end position="132"/>
    </location>
</feature>
<accession>A0ABU0N1S2</accession>
<dbReference type="RefSeq" id="WP_307507757.1">
    <property type="nucleotide sequence ID" value="NZ_BAAACE010000012.1"/>
</dbReference>
<protein>
    <submittedName>
        <fullName evidence="5">HlyD family secretion protein</fullName>
    </submittedName>
</protein>
<feature type="transmembrane region" description="Helical" evidence="2">
    <location>
        <begin position="6"/>
        <end position="25"/>
    </location>
</feature>
<dbReference type="InterPro" id="IPR058636">
    <property type="entry name" value="Beta-barrel_YknX"/>
</dbReference>
<evidence type="ECO:0000259" key="3">
    <source>
        <dbReference type="Pfam" id="PF25989"/>
    </source>
</evidence>
<dbReference type="Pfam" id="PF25990">
    <property type="entry name" value="Beta-barrel_YknX"/>
    <property type="match status" value="1"/>
</dbReference>
<keyword evidence="2" id="KW-0472">Membrane</keyword>
<feature type="region of interest" description="Disordered" evidence="1">
    <location>
        <begin position="111"/>
        <end position="139"/>
    </location>
</feature>
<name>A0ABU0N1S2_9FIRM</name>
<evidence type="ECO:0000259" key="4">
    <source>
        <dbReference type="Pfam" id="PF25990"/>
    </source>
</evidence>
<dbReference type="InterPro" id="IPR058637">
    <property type="entry name" value="YknX-like_C"/>
</dbReference>
<dbReference type="Pfam" id="PF25989">
    <property type="entry name" value="YknX_C"/>
    <property type="match status" value="1"/>
</dbReference>
<dbReference type="EMBL" id="JAUSWG010000009">
    <property type="protein sequence ID" value="MDQ0557116.1"/>
    <property type="molecule type" value="Genomic_DNA"/>
</dbReference>
<dbReference type="Gene3D" id="2.40.30.170">
    <property type="match status" value="1"/>
</dbReference>
<dbReference type="Proteomes" id="UP001232584">
    <property type="component" value="Unassembled WGS sequence"/>
</dbReference>
<keyword evidence="2" id="KW-0812">Transmembrane</keyword>
<evidence type="ECO:0000313" key="5">
    <source>
        <dbReference type="EMBL" id="MDQ0557116.1"/>
    </source>
</evidence>
<feature type="domain" description="YknX-like beta-barrel" evidence="4">
    <location>
        <begin position="206"/>
        <end position="286"/>
    </location>
</feature>
<comment type="caution">
    <text evidence="5">The sequence shown here is derived from an EMBL/GenBank/DDBJ whole genome shotgun (WGS) entry which is preliminary data.</text>
</comment>
<keyword evidence="2" id="KW-1133">Transmembrane helix</keyword>